<gene>
    <name evidence="10" type="primary">sstT</name>
    <name evidence="10" type="ORF">Q3982_01420</name>
</gene>
<feature type="transmembrane region" description="Helical" evidence="9">
    <location>
        <begin position="228"/>
        <end position="251"/>
    </location>
</feature>
<keyword evidence="11" id="KW-1185">Reference proteome</keyword>
<feature type="transmembrane region" description="Helical" evidence="9">
    <location>
        <begin position="193"/>
        <end position="213"/>
    </location>
</feature>
<evidence type="ECO:0000256" key="5">
    <source>
        <dbReference type="ARBA" id="ARBA00022847"/>
    </source>
</evidence>
<organism evidence="10 11">
    <name type="scientific">Phoenicibacter congonensis</name>
    <dbReference type="NCBI Taxonomy" id="1944646"/>
    <lineage>
        <taxon>Bacteria</taxon>
        <taxon>Bacillati</taxon>
        <taxon>Actinomycetota</taxon>
        <taxon>Coriobacteriia</taxon>
        <taxon>Eggerthellales</taxon>
        <taxon>Eggerthellaceae</taxon>
        <taxon>Phoenicibacter</taxon>
    </lineage>
</organism>
<comment type="subcellular location">
    <subcellularLocation>
        <location evidence="1">Membrane</location>
        <topology evidence="1">Multi-pass membrane protein</topology>
    </subcellularLocation>
</comment>
<dbReference type="GO" id="GO:0005886">
    <property type="term" value="C:plasma membrane"/>
    <property type="evidence" value="ECO:0007669"/>
    <property type="project" value="UniProtKB-SubCell"/>
</dbReference>
<dbReference type="InterPro" id="IPR001991">
    <property type="entry name" value="Na-dicarboxylate_symporter"/>
</dbReference>
<protein>
    <submittedName>
        <fullName evidence="10">Serine/threonine transporter SstT</fullName>
    </submittedName>
</protein>
<evidence type="ECO:0000256" key="8">
    <source>
        <dbReference type="ARBA" id="ARBA00023136"/>
    </source>
</evidence>
<dbReference type="SUPFAM" id="SSF118215">
    <property type="entry name" value="Proton glutamate symport protein"/>
    <property type="match status" value="1"/>
</dbReference>
<feature type="transmembrane region" description="Helical" evidence="9">
    <location>
        <begin position="21"/>
        <end position="39"/>
    </location>
</feature>
<keyword evidence="3" id="KW-1003">Cell membrane</keyword>
<keyword evidence="8 9" id="KW-0472">Membrane</keyword>
<dbReference type="InterPro" id="IPR036458">
    <property type="entry name" value="Na:dicarbo_symporter_sf"/>
</dbReference>
<keyword evidence="2" id="KW-0813">Transport</keyword>
<evidence type="ECO:0000256" key="1">
    <source>
        <dbReference type="ARBA" id="ARBA00004141"/>
    </source>
</evidence>
<dbReference type="NCBIfam" id="NF010151">
    <property type="entry name" value="PRK13628.1"/>
    <property type="match status" value="1"/>
</dbReference>
<comment type="caution">
    <text evidence="10">The sequence shown here is derived from an EMBL/GenBank/DDBJ whole genome shotgun (WGS) entry which is preliminary data.</text>
</comment>
<evidence type="ECO:0000256" key="4">
    <source>
        <dbReference type="ARBA" id="ARBA00022692"/>
    </source>
</evidence>
<evidence type="ECO:0000256" key="3">
    <source>
        <dbReference type="ARBA" id="ARBA00022475"/>
    </source>
</evidence>
<evidence type="ECO:0000313" key="11">
    <source>
        <dbReference type="Proteomes" id="UP001168575"/>
    </source>
</evidence>
<evidence type="ECO:0000256" key="7">
    <source>
        <dbReference type="ARBA" id="ARBA00022989"/>
    </source>
</evidence>
<reference evidence="10" key="1">
    <citation type="submission" date="2023-07" db="EMBL/GenBank/DDBJ databases">
        <title>Between Cages and Wild: Unraveling the Impact of Captivity on Animal Microbiomes and Antimicrobial Resistance.</title>
        <authorList>
            <person name="Schmartz G.P."/>
            <person name="Rehner J."/>
            <person name="Schuff M.J."/>
            <person name="Becker S.L."/>
            <person name="Kravczyk M."/>
            <person name="Gurevich A."/>
            <person name="Francke R."/>
            <person name="Mueller R."/>
            <person name="Keller V."/>
            <person name="Keller A."/>
        </authorList>
    </citation>
    <scope>NUCLEOTIDE SEQUENCE</scope>
    <source>
        <strain evidence="10">S12M_St_49</strain>
    </source>
</reference>
<feature type="transmembrane region" description="Helical" evidence="9">
    <location>
        <begin position="93"/>
        <end position="115"/>
    </location>
</feature>
<dbReference type="GO" id="GO:0032329">
    <property type="term" value="P:serine transport"/>
    <property type="evidence" value="ECO:0007669"/>
    <property type="project" value="InterPro"/>
</dbReference>
<dbReference type="PRINTS" id="PR00173">
    <property type="entry name" value="EDTRNSPORT"/>
</dbReference>
<evidence type="ECO:0000313" key="10">
    <source>
        <dbReference type="EMBL" id="MDO4841323.1"/>
    </source>
</evidence>
<feature type="transmembrane region" description="Helical" evidence="9">
    <location>
        <begin position="59"/>
        <end position="81"/>
    </location>
</feature>
<keyword evidence="4 9" id="KW-0812">Transmembrane</keyword>
<dbReference type="AlphaFoldDB" id="A0AA43RGC3"/>
<evidence type="ECO:0000256" key="2">
    <source>
        <dbReference type="ARBA" id="ARBA00022448"/>
    </source>
</evidence>
<evidence type="ECO:0000256" key="6">
    <source>
        <dbReference type="ARBA" id="ARBA00022970"/>
    </source>
</evidence>
<dbReference type="PANTHER" id="PTHR42865:SF8">
    <property type="entry name" value="SERINE_THREONINE TRANSPORTER SSTT"/>
    <property type="match status" value="1"/>
</dbReference>
<dbReference type="InterPro" id="IPR023025">
    <property type="entry name" value="Ser_Thr_transp_SstT"/>
</dbReference>
<feature type="transmembrane region" description="Helical" evidence="9">
    <location>
        <begin position="310"/>
        <end position="330"/>
    </location>
</feature>
<keyword evidence="7 9" id="KW-1133">Transmembrane helix</keyword>
<evidence type="ECO:0000256" key="9">
    <source>
        <dbReference type="SAM" id="Phobius"/>
    </source>
</evidence>
<dbReference type="Pfam" id="PF00375">
    <property type="entry name" value="SDF"/>
    <property type="match status" value="1"/>
</dbReference>
<accession>A0AA43RGC3</accession>
<dbReference type="GO" id="GO:0015826">
    <property type="term" value="P:threonine transport"/>
    <property type="evidence" value="ECO:0007669"/>
    <property type="project" value="InterPro"/>
</dbReference>
<keyword evidence="5" id="KW-0769">Symport</keyword>
<dbReference type="HAMAP" id="MF_01582">
    <property type="entry name" value="Ser_Thr_transp_SstT"/>
    <property type="match status" value="1"/>
</dbReference>
<dbReference type="EMBL" id="JAUMVS010000011">
    <property type="protein sequence ID" value="MDO4841323.1"/>
    <property type="molecule type" value="Genomic_DNA"/>
</dbReference>
<dbReference type="Gene3D" id="1.10.3860.10">
    <property type="entry name" value="Sodium:dicarboxylate symporter"/>
    <property type="match status" value="1"/>
</dbReference>
<feature type="transmembrane region" description="Helical" evidence="9">
    <location>
        <begin position="152"/>
        <end position="172"/>
    </location>
</feature>
<dbReference type="Proteomes" id="UP001168575">
    <property type="component" value="Unassembled WGS sequence"/>
</dbReference>
<proteinExistence type="inferred from homology"/>
<dbReference type="GO" id="GO:0015293">
    <property type="term" value="F:symporter activity"/>
    <property type="evidence" value="ECO:0007669"/>
    <property type="project" value="UniProtKB-KW"/>
</dbReference>
<keyword evidence="6" id="KW-0029">Amino-acid transport</keyword>
<dbReference type="PANTHER" id="PTHR42865">
    <property type="entry name" value="PROTON/GLUTAMATE-ASPARTATE SYMPORTER"/>
    <property type="match status" value="1"/>
</dbReference>
<name>A0AA43RGC3_9ACTN</name>
<feature type="transmembrane region" description="Helical" evidence="9">
    <location>
        <begin position="336"/>
        <end position="360"/>
    </location>
</feature>
<sequence length="429" mass="45308">MMAEETGQKKNLWQKWMDLPLVGRILGGIIIGVILALTIPQAGDSLQGLSEFIMLLGKLFTTALKAIAPILVFFLVVSSIMNAKTAGNLKTVIILYLVATTLSAIVAVIACHFFPLTLVWPSTVDVEQSSPGSVGEVFTNVIVGMVSNPVQALADGSFLSILFWAAIIGIALRHANPTTSEFMGDMAHATTTAVRWVINMAPFGILGLVYTSVTEAGLEIFTSYGKVVLLLVGCMLLMTLIVNPIIVAICIRKNPYPLLWRTLKESYITAFFTRSSAANIPVNMELCQKLGLDEESYSVSIPLGATINMGGAAITISVMAMCAANTLGIHVDVAPAILLCIIGALGACGASGVAGGSLLLIPLACSLFGIGNDVAMNVVAIGFIIGVIQDSFETAQNSSTDVLFTATADYMHQLKEGKEIHPGKDAVRA</sequence>
<feature type="transmembrane region" description="Helical" evidence="9">
    <location>
        <begin position="367"/>
        <end position="388"/>
    </location>
</feature>